<dbReference type="PANTHER" id="PTHR38730">
    <property type="entry name" value="SLL7028 PROTEIN"/>
    <property type="match status" value="1"/>
</dbReference>
<accession>A0A5D4JCR0</accession>
<dbReference type="InterPro" id="IPR036465">
    <property type="entry name" value="vWFA_dom_sf"/>
</dbReference>
<sequence>MTAGTVPDEVMAKFAGARLWACHQAPYLASAVFALTPALLEPSTDPDTGAWVPDPALAAFPANTAWVVHVDPATVLANPVERTGWWLLHQVGHLVRGHAARSPVRPALGSTGPTHAMGFEGQRDSAAHRWNQAADAEINDDLETEGLTGPDGVVSPRELGLPDNRTAEEYLSLLDVLDDALVRGGTSLSDAVDCGSAADGIERPWDRAGGGGLSELEREMLERSLAAGIQERATARSDVPGGWVRWAEARFRPRIDWRAQVGSLIRKGLAETSGRVDFSYRRPSRRAAAYGDFVTPAMTRPVPETALVLDTSGSVTAPVLERLVGEVTGIIDKVSGPGRRLRVLCCDTKAHPVQEIRKAAELRLVGGGGTDMRAGIEAAMQLRPAPDLVLVMTDGQTPWPERRPPAKVLVCLIGDDGQAPDWAARVRIPADVEEKER</sequence>
<dbReference type="Pfam" id="PF09967">
    <property type="entry name" value="DUF2201"/>
    <property type="match status" value="1"/>
</dbReference>
<keyword evidence="4" id="KW-1185">Reference proteome</keyword>
<reference evidence="3 4" key="1">
    <citation type="submission" date="2019-08" db="EMBL/GenBank/DDBJ databases">
        <title>Draft genome for granaticin producer strain Streptomyces parvus C05.</title>
        <authorList>
            <person name="Gonzalez-Pimentel J.L."/>
        </authorList>
    </citation>
    <scope>NUCLEOTIDE SEQUENCE [LARGE SCALE GENOMIC DNA]</scope>
    <source>
        <strain evidence="3 4">C05</strain>
    </source>
</reference>
<dbReference type="Proteomes" id="UP000323242">
    <property type="component" value="Unassembled WGS sequence"/>
</dbReference>
<comment type="caution">
    <text evidence="3">The sequence shown here is derived from an EMBL/GenBank/DDBJ whole genome shotgun (WGS) entry which is preliminary data.</text>
</comment>
<gene>
    <name evidence="3" type="ORF">FY004_17690</name>
</gene>
<dbReference type="InterPro" id="IPR018698">
    <property type="entry name" value="VWA-like_dom"/>
</dbReference>
<evidence type="ECO:0000313" key="3">
    <source>
        <dbReference type="EMBL" id="TYR63271.1"/>
    </source>
</evidence>
<name>A0A5D4JCR0_9ACTN</name>
<organism evidence="3 4">
    <name type="scientific">Streptomyces parvus</name>
    <dbReference type="NCBI Taxonomy" id="66428"/>
    <lineage>
        <taxon>Bacteria</taxon>
        <taxon>Bacillati</taxon>
        <taxon>Actinomycetota</taxon>
        <taxon>Actinomycetes</taxon>
        <taxon>Kitasatosporales</taxon>
        <taxon>Streptomycetaceae</taxon>
        <taxon>Streptomyces</taxon>
    </lineage>
</organism>
<evidence type="ECO:0000259" key="1">
    <source>
        <dbReference type="Pfam" id="PF09967"/>
    </source>
</evidence>
<proteinExistence type="predicted"/>
<dbReference type="CDD" id="cd00198">
    <property type="entry name" value="vWFA"/>
    <property type="match status" value="1"/>
</dbReference>
<evidence type="ECO:0000313" key="4">
    <source>
        <dbReference type="Proteomes" id="UP000323242"/>
    </source>
</evidence>
<dbReference type="Pfam" id="PF13203">
    <property type="entry name" value="DUF2201_N"/>
    <property type="match status" value="1"/>
</dbReference>
<evidence type="ECO:0008006" key="5">
    <source>
        <dbReference type="Google" id="ProtNLM"/>
    </source>
</evidence>
<dbReference type="RefSeq" id="WP_148903095.1">
    <property type="nucleotide sequence ID" value="NZ_VSZQ01000088.1"/>
</dbReference>
<dbReference type="AlphaFoldDB" id="A0A5D4JCR0"/>
<feature type="domain" description="VWA-like" evidence="1">
    <location>
        <begin position="306"/>
        <end position="428"/>
    </location>
</feature>
<dbReference type="EMBL" id="VSZQ01000088">
    <property type="protein sequence ID" value="TYR63271.1"/>
    <property type="molecule type" value="Genomic_DNA"/>
</dbReference>
<dbReference type="PANTHER" id="PTHR38730:SF1">
    <property type="entry name" value="SLL7028 PROTEIN"/>
    <property type="match status" value="1"/>
</dbReference>
<protein>
    <recommendedName>
        <fullName evidence="5">VWA domain-containing protein</fullName>
    </recommendedName>
</protein>
<dbReference type="Gene3D" id="3.40.50.410">
    <property type="entry name" value="von Willebrand factor, type A domain"/>
    <property type="match status" value="1"/>
</dbReference>
<dbReference type="InterPro" id="IPR025154">
    <property type="entry name" value="Put_metallopeptidase_dom"/>
</dbReference>
<feature type="domain" description="Putative metallopeptidase" evidence="2">
    <location>
        <begin position="71"/>
        <end position="289"/>
    </location>
</feature>
<dbReference type="SUPFAM" id="SSF53300">
    <property type="entry name" value="vWA-like"/>
    <property type="match status" value="1"/>
</dbReference>
<evidence type="ECO:0000259" key="2">
    <source>
        <dbReference type="Pfam" id="PF13203"/>
    </source>
</evidence>